<evidence type="ECO:0000313" key="2">
    <source>
        <dbReference type="EMBL" id="PIN00873.1"/>
    </source>
</evidence>
<dbReference type="EMBL" id="NKXS01006714">
    <property type="protein sequence ID" value="PIN00873.1"/>
    <property type="molecule type" value="Genomic_DNA"/>
</dbReference>
<dbReference type="AlphaFoldDB" id="A0A2G9G6D5"/>
<keyword evidence="3" id="KW-1185">Reference proteome</keyword>
<sequence length="387" mass="45365">MSVDITRATSAEVVDSIDDLLIQILLRLPIKSLLHCKLVSRHWRSLITCPIFCFLHYPDPHPVRLVYPGRRSSKFEYINLDVKNPINPPFRELRFPEERFPFWIHQSCNGLLLCCNSRTHDYRRKRYPIRKCYVYNPTKNGFSKLRRPGVVNDIPRIVLGVNLAFDQAKFPHYKVVCVRGSEFRPNLLQMEIYLAGSIDNTNFNYGVYWNGSVHWINDLRDELLYFNVDKENFRKMPLPDRLQLHGHMRVSYFGESCDRLHIVEKNVTKIALNVYEIKRDYSECFVKYRVDLSIVAAAFPDMTYMDTVKNRTCYAFSVFSLIHSEEKGSFLVLQVSGKAIRFSLDFNTFEEISDLEDDYVVESWSRRGMAESYLPNAFEYIKSLAGV</sequence>
<evidence type="ECO:0000259" key="1">
    <source>
        <dbReference type="Pfam" id="PF00646"/>
    </source>
</evidence>
<dbReference type="STRING" id="429701.A0A2G9G6D5"/>
<organism evidence="2 3">
    <name type="scientific">Handroanthus impetiginosus</name>
    <dbReference type="NCBI Taxonomy" id="429701"/>
    <lineage>
        <taxon>Eukaryota</taxon>
        <taxon>Viridiplantae</taxon>
        <taxon>Streptophyta</taxon>
        <taxon>Embryophyta</taxon>
        <taxon>Tracheophyta</taxon>
        <taxon>Spermatophyta</taxon>
        <taxon>Magnoliopsida</taxon>
        <taxon>eudicotyledons</taxon>
        <taxon>Gunneridae</taxon>
        <taxon>Pentapetalae</taxon>
        <taxon>asterids</taxon>
        <taxon>lamiids</taxon>
        <taxon>Lamiales</taxon>
        <taxon>Bignoniaceae</taxon>
        <taxon>Crescentiina</taxon>
        <taxon>Tabebuia alliance</taxon>
        <taxon>Handroanthus</taxon>
    </lineage>
</organism>
<dbReference type="Pfam" id="PF00646">
    <property type="entry name" value="F-box"/>
    <property type="match status" value="1"/>
</dbReference>
<dbReference type="SUPFAM" id="SSF81383">
    <property type="entry name" value="F-box domain"/>
    <property type="match status" value="1"/>
</dbReference>
<dbReference type="Gene3D" id="1.20.1280.50">
    <property type="match status" value="1"/>
</dbReference>
<gene>
    <name evidence="2" type="ORF">CDL12_26622</name>
</gene>
<comment type="caution">
    <text evidence="2">The sequence shown here is derived from an EMBL/GenBank/DDBJ whole genome shotgun (WGS) entry which is preliminary data.</text>
</comment>
<dbReference type="InterPro" id="IPR055290">
    <property type="entry name" value="At3g26010-like"/>
</dbReference>
<feature type="domain" description="F-box" evidence="1">
    <location>
        <begin position="18"/>
        <end position="53"/>
    </location>
</feature>
<dbReference type="PANTHER" id="PTHR35546">
    <property type="entry name" value="F-BOX PROTEIN INTERACTION DOMAIN PROTEIN-RELATED"/>
    <property type="match status" value="1"/>
</dbReference>
<reference evidence="3" key="1">
    <citation type="journal article" date="2018" name="Gigascience">
        <title>Genome assembly of the Pink Ipe (Handroanthus impetiginosus, Bignoniaceae), a highly valued, ecologically keystone Neotropical timber forest tree.</title>
        <authorList>
            <person name="Silva-Junior O.B."/>
            <person name="Grattapaglia D."/>
            <person name="Novaes E."/>
            <person name="Collevatti R.G."/>
        </authorList>
    </citation>
    <scope>NUCLEOTIDE SEQUENCE [LARGE SCALE GENOMIC DNA]</scope>
    <source>
        <strain evidence="3">cv. UFG-1</strain>
    </source>
</reference>
<protein>
    <recommendedName>
        <fullName evidence="1">F-box domain-containing protein</fullName>
    </recommendedName>
</protein>
<dbReference type="Proteomes" id="UP000231279">
    <property type="component" value="Unassembled WGS sequence"/>
</dbReference>
<evidence type="ECO:0000313" key="3">
    <source>
        <dbReference type="Proteomes" id="UP000231279"/>
    </source>
</evidence>
<dbReference type="InterPro" id="IPR036047">
    <property type="entry name" value="F-box-like_dom_sf"/>
</dbReference>
<proteinExistence type="predicted"/>
<name>A0A2G9G6D5_9LAMI</name>
<dbReference type="OrthoDB" id="605328at2759"/>
<accession>A0A2G9G6D5</accession>
<dbReference type="PANTHER" id="PTHR35546:SF134">
    <property type="entry name" value="F-BOX ASSOCIATED DOMAIN-CONTAINING PROTEIN"/>
    <property type="match status" value="1"/>
</dbReference>
<dbReference type="InterPro" id="IPR001810">
    <property type="entry name" value="F-box_dom"/>
</dbReference>